<feature type="region of interest" description="Disordered" evidence="1">
    <location>
        <begin position="32"/>
        <end position="61"/>
    </location>
</feature>
<sequence length="61" mass="6762">MSFERTIGKSGILKKEGASVGKCLLSRHPGPVFHPQHYETKARTSTPKVDRKLAPTERCVV</sequence>
<gene>
    <name evidence="2" type="ORF">rCG_51555</name>
</gene>
<name>A6IYW7_RAT</name>
<evidence type="ECO:0000256" key="1">
    <source>
        <dbReference type="SAM" id="MobiDB-lite"/>
    </source>
</evidence>
<dbReference type="AlphaFoldDB" id="A6IYW7"/>
<proteinExistence type="predicted"/>
<dbReference type="Proteomes" id="UP000234681">
    <property type="component" value="Chromosome 19"/>
</dbReference>
<evidence type="ECO:0000313" key="3">
    <source>
        <dbReference type="Proteomes" id="UP000234681"/>
    </source>
</evidence>
<accession>A6IYW7</accession>
<dbReference type="EMBL" id="CH473972">
    <property type="protein sequence ID" value="EDL92445.1"/>
    <property type="molecule type" value="Genomic_DNA"/>
</dbReference>
<evidence type="ECO:0000313" key="2">
    <source>
        <dbReference type="EMBL" id="EDL92445.1"/>
    </source>
</evidence>
<reference evidence="3" key="1">
    <citation type="submission" date="2005-09" db="EMBL/GenBank/DDBJ databases">
        <authorList>
            <person name="Mural R.J."/>
            <person name="Li P.W."/>
            <person name="Adams M.D."/>
            <person name="Amanatides P.G."/>
            <person name="Baden-Tillson H."/>
            <person name="Barnstead M."/>
            <person name="Chin S.H."/>
            <person name="Dew I."/>
            <person name="Evans C.A."/>
            <person name="Ferriera S."/>
            <person name="Flanigan M."/>
            <person name="Fosler C."/>
            <person name="Glodek A."/>
            <person name="Gu Z."/>
            <person name="Holt R.A."/>
            <person name="Jennings D."/>
            <person name="Kraft C.L."/>
            <person name="Lu F."/>
            <person name="Nguyen T."/>
            <person name="Nusskern D.R."/>
            <person name="Pfannkoch C.M."/>
            <person name="Sitter C."/>
            <person name="Sutton G.G."/>
            <person name="Venter J.C."/>
            <person name="Wang Z."/>
            <person name="Woodage T."/>
            <person name="Zheng X.H."/>
            <person name="Zhong F."/>
        </authorList>
    </citation>
    <scope>NUCLEOTIDE SEQUENCE [LARGE SCALE GENOMIC DNA]</scope>
    <source>
        <strain>BN</strain>
        <strain evidence="3">Sprague-Dawley</strain>
    </source>
</reference>
<organism evidence="2 3">
    <name type="scientific">Rattus norvegicus</name>
    <name type="common">Rat</name>
    <dbReference type="NCBI Taxonomy" id="10116"/>
    <lineage>
        <taxon>Eukaryota</taxon>
        <taxon>Metazoa</taxon>
        <taxon>Chordata</taxon>
        <taxon>Craniata</taxon>
        <taxon>Vertebrata</taxon>
        <taxon>Euteleostomi</taxon>
        <taxon>Mammalia</taxon>
        <taxon>Eutheria</taxon>
        <taxon>Euarchontoglires</taxon>
        <taxon>Glires</taxon>
        <taxon>Rodentia</taxon>
        <taxon>Myomorpha</taxon>
        <taxon>Muroidea</taxon>
        <taxon>Muridae</taxon>
        <taxon>Murinae</taxon>
        <taxon>Rattus</taxon>
    </lineage>
</organism>
<protein>
    <submittedName>
        <fullName evidence="2">RCG51555</fullName>
    </submittedName>
</protein>
<feature type="compositionally biased region" description="Basic and acidic residues" evidence="1">
    <location>
        <begin position="36"/>
        <end position="61"/>
    </location>
</feature>